<comment type="cofactor">
    <cofactor evidence="1">
        <name>Fe(2+)</name>
        <dbReference type="ChEBI" id="CHEBI:29033"/>
    </cofactor>
</comment>
<gene>
    <name evidence="9" type="ORF">SAMN04487950_2232</name>
</gene>
<dbReference type="AlphaFoldDB" id="A0A1I4EJV2"/>
<evidence type="ECO:0000313" key="10">
    <source>
        <dbReference type="Proteomes" id="UP000199607"/>
    </source>
</evidence>
<evidence type="ECO:0000256" key="2">
    <source>
        <dbReference type="ARBA" id="ARBA00008784"/>
    </source>
</evidence>
<evidence type="ECO:0000256" key="6">
    <source>
        <dbReference type="ARBA" id="ARBA00023002"/>
    </source>
</evidence>
<keyword evidence="3" id="KW-0479">Metal-binding</keyword>
<dbReference type="InterPro" id="IPR037523">
    <property type="entry name" value="VOC_core"/>
</dbReference>
<keyword evidence="7" id="KW-0408">Iron</keyword>
<evidence type="ECO:0000256" key="1">
    <source>
        <dbReference type="ARBA" id="ARBA00001954"/>
    </source>
</evidence>
<dbReference type="EMBL" id="FOTC01000002">
    <property type="protein sequence ID" value="SFL06038.1"/>
    <property type="molecule type" value="Genomic_DNA"/>
</dbReference>
<organism evidence="9 10">
    <name type="scientific">Halogranum rubrum</name>
    <dbReference type="NCBI Taxonomy" id="553466"/>
    <lineage>
        <taxon>Archaea</taxon>
        <taxon>Methanobacteriati</taxon>
        <taxon>Methanobacteriota</taxon>
        <taxon>Stenosarchaea group</taxon>
        <taxon>Halobacteria</taxon>
        <taxon>Halobacteriales</taxon>
        <taxon>Haloferacaceae</taxon>
    </lineage>
</organism>
<keyword evidence="6" id="KW-0560">Oxidoreductase</keyword>
<dbReference type="InterPro" id="IPR004360">
    <property type="entry name" value="Glyas_Fos-R_dOase_dom"/>
</dbReference>
<dbReference type="Proteomes" id="UP000199607">
    <property type="component" value="Unassembled WGS sequence"/>
</dbReference>
<dbReference type="PROSITE" id="PS00082">
    <property type="entry name" value="EXTRADIOL_DIOXYGENAS"/>
    <property type="match status" value="1"/>
</dbReference>
<proteinExistence type="inferred from homology"/>
<feature type="domain" description="VOC" evidence="8">
    <location>
        <begin position="14"/>
        <end position="138"/>
    </location>
</feature>
<keyword evidence="5" id="KW-0223">Dioxygenase</keyword>
<evidence type="ECO:0000256" key="7">
    <source>
        <dbReference type="ARBA" id="ARBA00023004"/>
    </source>
</evidence>
<comment type="similarity">
    <text evidence="2">Belongs to the extradiol ring-cleavage dioxygenase family.</text>
</comment>
<accession>A0A1I4EJV2</accession>
<evidence type="ECO:0000313" key="9">
    <source>
        <dbReference type="EMBL" id="SFL06038.1"/>
    </source>
</evidence>
<dbReference type="PROSITE" id="PS51819">
    <property type="entry name" value="VOC"/>
    <property type="match status" value="1"/>
</dbReference>
<sequence>MGTDRPTNDTAIAGLGEIALRVDDLAEMTEFYADVVGLSILGDFETSTFFEVGPGVEGHTQILALFDRSGSDDYTPPDAARTTVDHIAFGIPVDAFDSEVERLESHGLDVRTTTHGWVQWRSLYVTDPEGNSVELVCYDDSVEKA</sequence>
<name>A0A1I4EJV2_9EURY</name>
<evidence type="ECO:0000256" key="4">
    <source>
        <dbReference type="ARBA" id="ARBA00022797"/>
    </source>
</evidence>
<dbReference type="STRING" id="553466.SAMN04487950_2232"/>
<dbReference type="InterPro" id="IPR000486">
    <property type="entry name" value="Xdiol_ring_cleave_dOase_1/2"/>
</dbReference>
<dbReference type="RefSeq" id="WP_089869344.1">
    <property type="nucleotide sequence ID" value="NZ_FOTC01000002.1"/>
</dbReference>
<dbReference type="InterPro" id="IPR029068">
    <property type="entry name" value="Glyas_Bleomycin-R_OHBP_Dase"/>
</dbReference>
<evidence type="ECO:0000259" key="8">
    <source>
        <dbReference type="PROSITE" id="PS51819"/>
    </source>
</evidence>
<dbReference type="SUPFAM" id="SSF54593">
    <property type="entry name" value="Glyoxalase/Bleomycin resistance protein/Dihydroxybiphenyl dioxygenase"/>
    <property type="match status" value="1"/>
</dbReference>
<dbReference type="Gene3D" id="3.10.180.10">
    <property type="entry name" value="2,3-Dihydroxybiphenyl 1,2-Dioxygenase, domain 1"/>
    <property type="match status" value="1"/>
</dbReference>
<dbReference type="Pfam" id="PF00903">
    <property type="entry name" value="Glyoxalase"/>
    <property type="match status" value="1"/>
</dbReference>
<reference evidence="10" key="1">
    <citation type="submission" date="2016-10" db="EMBL/GenBank/DDBJ databases">
        <authorList>
            <person name="Varghese N."/>
            <person name="Submissions S."/>
        </authorList>
    </citation>
    <scope>NUCLEOTIDE SEQUENCE [LARGE SCALE GENOMIC DNA]</scope>
    <source>
        <strain evidence="10">CGMCC 1.7738</strain>
    </source>
</reference>
<keyword evidence="4" id="KW-0058">Aromatic hydrocarbons catabolism</keyword>
<dbReference type="GO" id="GO:0008198">
    <property type="term" value="F:ferrous iron binding"/>
    <property type="evidence" value="ECO:0007669"/>
    <property type="project" value="InterPro"/>
</dbReference>
<evidence type="ECO:0000256" key="3">
    <source>
        <dbReference type="ARBA" id="ARBA00022723"/>
    </source>
</evidence>
<dbReference type="GO" id="GO:0051213">
    <property type="term" value="F:dioxygenase activity"/>
    <property type="evidence" value="ECO:0007669"/>
    <property type="project" value="UniProtKB-KW"/>
</dbReference>
<dbReference type="PANTHER" id="PTHR21366">
    <property type="entry name" value="GLYOXALASE FAMILY PROTEIN"/>
    <property type="match status" value="1"/>
</dbReference>
<evidence type="ECO:0000256" key="5">
    <source>
        <dbReference type="ARBA" id="ARBA00022964"/>
    </source>
</evidence>
<dbReference type="InterPro" id="IPR050383">
    <property type="entry name" value="GlyoxalaseI/FosfomycinResist"/>
</dbReference>
<dbReference type="PANTHER" id="PTHR21366:SF31">
    <property type="entry name" value="METALLOTHIOL TRANSFERASE FOSB"/>
    <property type="match status" value="1"/>
</dbReference>
<keyword evidence="10" id="KW-1185">Reference proteome</keyword>
<protein>
    <submittedName>
        <fullName evidence="9">Glyoxalase-like domain-containing protein</fullName>
    </submittedName>
</protein>